<dbReference type="InterPro" id="IPR002035">
    <property type="entry name" value="VWF_A"/>
</dbReference>
<dbReference type="PANTHER" id="PTHR37464:SF1">
    <property type="entry name" value="BLL2463 PROTEIN"/>
    <property type="match status" value="1"/>
</dbReference>
<protein>
    <recommendedName>
        <fullName evidence="7">VWFA domain-containing protein</fullName>
    </recommendedName>
</protein>
<dbReference type="PATRIC" id="fig|1300222.3.peg.4778"/>
<dbReference type="RefSeq" id="WP_003391789.1">
    <property type="nucleotide sequence ID" value="NZ_APBN01000016.1"/>
</dbReference>
<proteinExistence type="predicted"/>
<evidence type="ECO:0000313" key="5">
    <source>
        <dbReference type="EMBL" id="EMT50419.1"/>
    </source>
</evidence>
<evidence type="ECO:0000256" key="1">
    <source>
        <dbReference type="SAM" id="MobiDB-lite"/>
    </source>
</evidence>
<gene>
    <name evidence="5" type="ORF">I532_22737</name>
</gene>
<dbReference type="InterPro" id="IPR024163">
    <property type="entry name" value="Aerotolerance_reg_N"/>
</dbReference>
<dbReference type="InterPro" id="IPR036465">
    <property type="entry name" value="vWFA_dom_sf"/>
</dbReference>
<dbReference type="PANTHER" id="PTHR37464">
    <property type="entry name" value="BLL2463 PROTEIN"/>
    <property type="match status" value="1"/>
</dbReference>
<dbReference type="Pfam" id="PF13519">
    <property type="entry name" value="VWA_2"/>
    <property type="match status" value="1"/>
</dbReference>
<dbReference type="AlphaFoldDB" id="M8D2G0"/>
<evidence type="ECO:0000256" key="2">
    <source>
        <dbReference type="SAM" id="Phobius"/>
    </source>
</evidence>
<comment type="caution">
    <text evidence="5">The sequence shown here is derived from an EMBL/GenBank/DDBJ whole genome shotgun (WGS) entry which is preliminary data.</text>
</comment>
<sequence length="638" mass="68045">MQWLALGNLGFLLIVPAIAALYLLKRKVEDVEVPSTLLWQRTLQSWEAVRPWEKLQRNLLLLLQLLAAILLVLALVRPAVPMAGAIAEHTILVVDTSGSMLAREGGQTRFQRAVAEAEKAVENLGSGQAVTLIEAGREPKVWLSKSTEKEKVLQALYSLAPRPGETDQRAALSLAGAIASTEEGSGVMWFGDGGGEDLHEPGQSTAAAVSIPGPFRFHAAGRSTENVAVGAFVTQTGSEGTEGLLRIDNHGSQPKKGNISIFGLDQNLLDVGTFSVEAGASQTVAFERLPAMPAYRAVIAAEADGLAEDNEAWSVPYGSGKGRAVLVSPGGNRFLHQALQTVGTVELETETALPGGKSGAADLWIFDGVVPDKLPEGNILLIAPDKKTDWLPYQGVAEVTGDLESVQADDPLMKYVDWREVHVSKSAVWGSIPGLRTLVRAGENELIAAGTLEGKKVVIIGFDLHDSDLPLRPAFPIFMQNAVTWLSSVQSVPIGPALPGEALAVSLTPGAAKRVLTLPDGTSQTLDVQGTTWLFQVPEQTGLYRLTEETDGGSAPVERYFAVHMSEAESDIAPRMLRVSSGKAAGTDNDEDSIEGDAAGQSLDGNAQATGARELTYWIAALALLIVFVEWRVYRRGY</sequence>
<keyword evidence="2" id="KW-0472">Membrane</keyword>
<dbReference type="OrthoDB" id="9780136at2"/>
<feature type="domain" description="VWFA" evidence="4">
    <location>
        <begin position="90"/>
        <end position="193"/>
    </location>
</feature>
<keyword evidence="2" id="KW-0812">Transmembrane</keyword>
<dbReference type="Gene3D" id="3.40.50.410">
    <property type="entry name" value="von Willebrand factor, type A domain"/>
    <property type="match status" value="1"/>
</dbReference>
<evidence type="ECO:0008006" key="7">
    <source>
        <dbReference type="Google" id="ProtNLM"/>
    </source>
</evidence>
<reference evidence="5 6" key="1">
    <citation type="submission" date="2013-03" db="EMBL/GenBank/DDBJ databases">
        <title>Assembly of a new bacterial strain Brevibacillus borstelensis AK1.</title>
        <authorList>
            <person name="Rajan I."/>
            <person name="PoliReddy D."/>
            <person name="Sugumar T."/>
            <person name="Rathinam K."/>
            <person name="Alqarawi S."/>
            <person name="Khalil A.B."/>
            <person name="Sivakumar N."/>
        </authorList>
    </citation>
    <scope>NUCLEOTIDE SEQUENCE [LARGE SCALE GENOMIC DNA]</scope>
    <source>
        <strain evidence="5 6">AK1</strain>
    </source>
</reference>
<dbReference type="CDD" id="cd00198">
    <property type="entry name" value="vWFA"/>
    <property type="match status" value="1"/>
</dbReference>
<feature type="domain" description="Aerotolerance regulator N-terminal" evidence="3">
    <location>
        <begin position="1"/>
        <end position="78"/>
    </location>
</feature>
<evidence type="ECO:0000259" key="4">
    <source>
        <dbReference type="Pfam" id="PF13519"/>
    </source>
</evidence>
<organism evidence="5 6">
    <name type="scientific">Brevibacillus borstelensis AK1</name>
    <dbReference type="NCBI Taxonomy" id="1300222"/>
    <lineage>
        <taxon>Bacteria</taxon>
        <taxon>Bacillati</taxon>
        <taxon>Bacillota</taxon>
        <taxon>Bacilli</taxon>
        <taxon>Bacillales</taxon>
        <taxon>Paenibacillaceae</taxon>
        <taxon>Brevibacillus</taxon>
    </lineage>
</organism>
<keyword evidence="2" id="KW-1133">Transmembrane helix</keyword>
<name>M8D2G0_9BACL</name>
<dbReference type="EMBL" id="APBN01000016">
    <property type="protein sequence ID" value="EMT50419.1"/>
    <property type="molecule type" value="Genomic_DNA"/>
</dbReference>
<feature type="transmembrane region" description="Helical" evidence="2">
    <location>
        <begin position="59"/>
        <end position="76"/>
    </location>
</feature>
<dbReference type="Proteomes" id="UP000012081">
    <property type="component" value="Unassembled WGS sequence"/>
</dbReference>
<dbReference type="Pfam" id="PF07584">
    <property type="entry name" value="BatA"/>
    <property type="match status" value="1"/>
</dbReference>
<dbReference type="STRING" id="1300222.I532_22737"/>
<evidence type="ECO:0000313" key="6">
    <source>
        <dbReference type="Proteomes" id="UP000012081"/>
    </source>
</evidence>
<evidence type="ECO:0000259" key="3">
    <source>
        <dbReference type="Pfam" id="PF07584"/>
    </source>
</evidence>
<feature type="region of interest" description="Disordered" evidence="1">
    <location>
        <begin position="582"/>
        <end position="604"/>
    </location>
</feature>
<keyword evidence="6" id="KW-1185">Reference proteome</keyword>
<dbReference type="SUPFAM" id="SSF53300">
    <property type="entry name" value="vWA-like"/>
    <property type="match status" value="1"/>
</dbReference>
<feature type="transmembrane region" description="Helical" evidence="2">
    <location>
        <begin position="6"/>
        <end position="24"/>
    </location>
</feature>
<accession>M8D2G0</accession>
<feature type="transmembrane region" description="Helical" evidence="2">
    <location>
        <begin position="615"/>
        <end position="634"/>
    </location>
</feature>